<keyword evidence="3" id="KW-1185">Reference proteome</keyword>
<name>A0AAI9XZ63_9PEZI</name>
<dbReference type="AlphaFoldDB" id="A0AAI9XZ63"/>
<accession>A0AAI9XZ63</accession>
<sequence>MPAPLSPMPLSVLDSDSDSDL</sequence>
<evidence type="ECO:0000313" key="3">
    <source>
        <dbReference type="Proteomes" id="UP001239795"/>
    </source>
</evidence>
<gene>
    <name evidence="2" type="ORF">CMEL01_01293</name>
</gene>
<evidence type="ECO:0000256" key="1">
    <source>
        <dbReference type="SAM" id="MobiDB-lite"/>
    </source>
</evidence>
<dbReference type="EMBL" id="MLGG01000001">
    <property type="protein sequence ID" value="KAK1469526.1"/>
    <property type="molecule type" value="Genomic_DNA"/>
</dbReference>
<comment type="caution">
    <text evidence="2">The sequence shown here is derived from an EMBL/GenBank/DDBJ whole genome shotgun (WGS) entry which is preliminary data.</text>
</comment>
<feature type="region of interest" description="Disordered" evidence="1">
    <location>
        <begin position="1"/>
        <end position="21"/>
    </location>
</feature>
<protein>
    <submittedName>
        <fullName evidence="2">Uncharacterized protein</fullName>
    </submittedName>
</protein>
<organism evidence="2 3">
    <name type="scientific">Colletotrichum melonis</name>
    <dbReference type="NCBI Taxonomy" id="1209925"/>
    <lineage>
        <taxon>Eukaryota</taxon>
        <taxon>Fungi</taxon>
        <taxon>Dikarya</taxon>
        <taxon>Ascomycota</taxon>
        <taxon>Pezizomycotina</taxon>
        <taxon>Sordariomycetes</taxon>
        <taxon>Hypocreomycetidae</taxon>
        <taxon>Glomerellales</taxon>
        <taxon>Glomerellaceae</taxon>
        <taxon>Colletotrichum</taxon>
        <taxon>Colletotrichum acutatum species complex</taxon>
    </lineage>
</organism>
<reference evidence="2 3" key="1">
    <citation type="submission" date="2016-10" db="EMBL/GenBank/DDBJ databases">
        <title>The genome sequence of Colletotrichum fioriniae PJ7.</title>
        <authorList>
            <person name="Baroncelli R."/>
        </authorList>
    </citation>
    <scope>NUCLEOTIDE SEQUENCE [LARGE SCALE GENOMIC DNA]</scope>
    <source>
        <strain evidence="2">Col 31</strain>
    </source>
</reference>
<evidence type="ECO:0000313" key="2">
    <source>
        <dbReference type="EMBL" id="KAK1469526.1"/>
    </source>
</evidence>
<proteinExistence type="predicted"/>
<dbReference type="Proteomes" id="UP001239795">
    <property type="component" value="Unassembled WGS sequence"/>
</dbReference>